<name>A0AAV6VSW4_9ARAC</name>
<evidence type="ECO:0000313" key="2">
    <source>
        <dbReference type="Proteomes" id="UP000827092"/>
    </source>
</evidence>
<evidence type="ECO:0000313" key="1">
    <source>
        <dbReference type="EMBL" id="KAG8199744.1"/>
    </source>
</evidence>
<dbReference type="EMBL" id="JAFNEN010000024">
    <property type="protein sequence ID" value="KAG8199744.1"/>
    <property type="molecule type" value="Genomic_DNA"/>
</dbReference>
<comment type="caution">
    <text evidence="1">The sequence shown here is derived from an EMBL/GenBank/DDBJ whole genome shotgun (WGS) entry which is preliminary data.</text>
</comment>
<accession>A0AAV6VSW4</accession>
<keyword evidence="2" id="KW-1185">Reference proteome</keyword>
<protein>
    <submittedName>
        <fullName evidence="1">Uncharacterized protein</fullName>
    </submittedName>
</protein>
<reference evidence="1 2" key="1">
    <citation type="journal article" date="2022" name="Nat. Ecol. Evol.">
        <title>A masculinizing supergene underlies an exaggerated male reproductive morph in a spider.</title>
        <authorList>
            <person name="Hendrickx F."/>
            <person name="De Corte Z."/>
            <person name="Sonet G."/>
            <person name="Van Belleghem S.M."/>
            <person name="Kostlbacher S."/>
            <person name="Vangestel C."/>
        </authorList>
    </citation>
    <scope>NUCLEOTIDE SEQUENCE [LARGE SCALE GENOMIC DNA]</scope>
    <source>
        <strain evidence="1">W744_W776</strain>
    </source>
</reference>
<gene>
    <name evidence="1" type="ORF">JTE90_000838</name>
</gene>
<proteinExistence type="predicted"/>
<dbReference type="AlphaFoldDB" id="A0AAV6VSW4"/>
<sequence>MQETNLSPPNDSVVNLAPLRLWKPAKSFQENKRKNPPERNESSIADVKCSFLQISNLGWANDACIRVSLNLPLLLSFDD</sequence>
<dbReference type="Proteomes" id="UP000827092">
    <property type="component" value="Unassembled WGS sequence"/>
</dbReference>
<organism evidence="1 2">
    <name type="scientific">Oedothorax gibbosus</name>
    <dbReference type="NCBI Taxonomy" id="931172"/>
    <lineage>
        <taxon>Eukaryota</taxon>
        <taxon>Metazoa</taxon>
        <taxon>Ecdysozoa</taxon>
        <taxon>Arthropoda</taxon>
        <taxon>Chelicerata</taxon>
        <taxon>Arachnida</taxon>
        <taxon>Araneae</taxon>
        <taxon>Araneomorphae</taxon>
        <taxon>Entelegynae</taxon>
        <taxon>Araneoidea</taxon>
        <taxon>Linyphiidae</taxon>
        <taxon>Erigoninae</taxon>
        <taxon>Oedothorax</taxon>
    </lineage>
</organism>